<feature type="compositionally biased region" description="Basic and acidic residues" evidence="1">
    <location>
        <begin position="231"/>
        <end position="241"/>
    </location>
</feature>
<dbReference type="PROSITE" id="PS50888">
    <property type="entry name" value="BHLH"/>
    <property type="match status" value="1"/>
</dbReference>
<feature type="region of interest" description="Disordered" evidence="1">
    <location>
        <begin position="193"/>
        <end position="212"/>
    </location>
</feature>
<evidence type="ECO:0000256" key="1">
    <source>
        <dbReference type="SAM" id="MobiDB-lite"/>
    </source>
</evidence>
<feature type="compositionally biased region" description="Polar residues" evidence="1">
    <location>
        <begin position="242"/>
        <end position="256"/>
    </location>
</feature>
<dbReference type="Gene3D" id="4.10.280.10">
    <property type="entry name" value="Helix-loop-helix DNA-binding domain"/>
    <property type="match status" value="1"/>
</dbReference>
<dbReference type="OrthoDB" id="690068at2759"/>
<dbReference type="InterPro" id="IPR036638">
    <property type="entry name" value="HLH_DNA-bd_sf"/>
</dbReference>
<dbReference type="InterPro" id="IPR011598">
    <property type="entry name" value="bHLH_dom"/>
</dbReference>
<evidence type="ECO:0000313" key="3">
    <source>
        <dbReference type="EMBL" id="RIA83808.1"/>
    </source>
</evidence>
<sequence>MIPISPHHSPQVRPNPQHGISLPPPFRTPPVSPFSHPMNTEYLPPPLQPLPPMMSMTTPPSPTNGRYERILPKQQTPSTSVFSVPMTPSNASSVMQHHNSVIHPPFHHHRVSLGGAATGANGDKQLTTADQRELARKVSHSAIERRRRERINDKIMQLKELIPSCADQDHLHKLSILQSAIEYIQYLQDRVTEKNREENSSGDSEERFTKRSKFDRYEIPTSKRISVNNSEKSEYKRKNISDKSSGSEGDVSTSTETIKKTTDASTNTDSDAKSGENIINHEEANTLLLLSKSNSTTIPADNDKEIPKTRDVEIQTLNETIEIEDDKRKEESGRVTVQQLLCN</sequence>
<dbReference type="STRING" id="658196.A0A397SCV9"/>
<dbReference type="GO" id="GO:0046983">
    <property type="term" value="F:protein dimerization activity"/>
    <property type="evidence" value="ECO:0007669"/>
    <property type="project" value="InterPro"/>
</dbReference>
<comment type="caution">
    <text evidence="3">The sequence shown here is derived from an EMBL/GenBank/DDBJ whole genome shotgun (WGS) entry which is preliminary data.</text>
</comment>
<dbReference type="PANTHER" id="PTHR46266">
    <property type="entry name" value="TRANSCRIPTION FACTOR TT8"/>
    <property type="match status" value="1"/>
</dbReference>
<keyword evidence="4" id="KW-1185">Reference proteome</keyword>
<proteinExistence type="predicted"/>
<protein>
    <recommendedName>
        <fullName evidence="2">BHLH domain-containing protein</fullName>
    </recommendedName>
</protein>
<organism evidence="3 4">
    <name type="scientific">Glomus cerebriforme</name>
    <dbReference type="NCBI Taxonomy" id="658196"/>
    <lineage>
        <taxon>Eukaryota</taxon>
        <taxon>Fungi</taxon>
        <taxon>Fungi incertae sedis</taxon>
        <taxon>Mucoromycota</taxon>
        <taxon>Glomeromycotina</taxon>
        <taxon>Glomeromycetes</taxon>
        <taxon>Glomerales</taxon>
        <taxon>Glomeraceae</taxon>
        <taxon>Glomus</taxon>
    </lineage>
</organism>
<dbReference type="SUPFAM" id="SSF47459">
    <property type="entry name" value="HLH, helix-loop-helix DNA-binding domain"/>
    <property type="match status" value="1"/>
</dbReference>
<evidence type="ECO:0000313" key="4">
    <source>
        <dbReference type="Proteomes" id="UP000265703"/>
    </source>
</evidence>
<gene>
    <name evidence="3" type="ORF">C1645_716012</name>
</gene>
<feature type="domain" description="BHLH" evidence="2">
    <location>
        <begin position="135"/>
        <end position="187"/>
    </location>
</feature>
<feature type="region of interest" description="Disordered" evidence="1">
    <location>
        <begin position="1"/>
        <end position="62"/>
    </location>
</feature>
<dbReference type="AlphaFoldDB" id="A0A397SCV9"/>
<accession>A0A397SCV9</accession>
<dbReference type="PANTHER" id="PTHR46266:SF4">
    <property type="entry name" value="TRANSCRIPTION FACTOR TT8"/>
    <property type="match status" value="1"/>
</dbReference>
<reference evidence="3 4" key="1">
    <citation type="submission" date="2018-06" db="EMBL/GenBank/DDBJ databases">
        <title>Comparative genomics reveals the genomic features of Rhizophagus irregularis, R. cerebriforme, R. diaphanum and Gigaspora rosea, and their symbiotic lifestyle signature.</title>
        <authorList>
            <person name="Morin E."/>
            <person name="San Clemente H."/>
            <person name="Chen E.C.H."/>
            <person name="De La Providencia I."/>
            <person name="Hainaut M."/>
            <person name="Kuo A."/>
            <person name="Kohler A."/>
            <person name="Murat C."/>
            <person name="Tang N."/>
            <person name="Roy S."/>
            <person name="Loubradou J."/>
            <person name="Henrissat B."/>
            <person name="Grigoriev I.V."/>
            <person name="Corradi N."/>
            <person name="Roux C."/>
            <person name="Martin F.M."/>
        </authorList>
    </citation>
    <scope>NUCLEOTIDE SEQUENCE [LARGE SCALE GENOMIC DNA]</scope>
    <source>
        <strain evidence="3 4">DAOM 227022</strain>
    </source>
</reference>
<evidence type="ECO:0000259" key="2">
    <source>
        <dbReference type="PROSITE" id="PS50888"/>
    </source>
</evidence>
<feature type="compositionally biased region" description="Pro residues" evidence="1">
    <location>
        <begin position="22"/>
        <end position="32"/>
    </location>
</feature>
<dbReference type="Proteomes" id="UP000265703">
    <property type="component" value="Unassembled WGS sequence"/>
</dbReference>
<dbReference type="EMBL" id="QKYT01000540">
    <property type="protein sequence ID" value="RIA83808.1"/>
    <property type="molecule type" value="Genomic_DNA"/>
</dbReference>
<feature type="region of interest" description="Disordered" evidence="1">
    <location>
        <begin position="228"/>
        <end position="277"/>
    </location>
</feature>
<name>A0A397SCV9_9GLOM</name>
<feature type="compositionally biased region" description="Pro residues" evidence="1">
    <location>
        <begin position="43"/>
        <end position="52"/>
    </location>
</feature>
<dbReference type="Pfam" id="PF00010">
    <property type="entry name" value="HLH"/>
    <property type="match status" value="1"/>
</dbReference>
<dbReference type="SMART" id="SM00353">
    <property type="entry name" value="HLH"/>
    <property type="match status" value="1"/>
</dbReference>
<dbReference type="CDD" id="cd00083">
    <property type="entry name" value="bHLH_SF"/>
    <property type="match status" value="1"/>
</dbReference>